<dbReference type="PATRIC" id="fig|329854.7.peg.5394"/>
<dbReference type="EMBL" id="LTDF01000178">
    <property type="protein sequence ID" value="KXT40546.1"/>
    <property type="molecule type" value="Genomic_DNA"/>
</dbReference>
<organism evidence="1">
    <name type="scientific">Bacteroides intestinalis</name>
    <dbReference type="NCBI Taxonomy" id="329854"/>
    <lineage>
        <taxon>Bacteria</taxon>
        <taxon>Pseudomonadati</taxon>
        <taxon>Bacteroidota</taxon>
        <taxon>Bacteroidia</taxon>
        <taxon>Bacteroidales</taxon>
        <taxon>Bacteroidaceae</taxon>
        <taxon>Bacteroides</taxon>
    </lineage>
</organism>
<gene>
    <name evidence="1" type="ORF">HMPREF2531_05322</name>
</gene>
<evidence type="ECO:0000313" key="1">
    <source>
        <dbReference type="EMBL" id="KXT40546.1"/>
    </source>
</evidence>
<proteinExistence type="predicted"/>
<name>A0A139KN12_9BACE</name>
<accession>A0A139KN12</accession>
<sequence length="108" mass="13257">MVPGTFKNRDMKKKEYTGYCVVTEDMTTALFWSGNFDACKQSCHKGNVVVQEYRKKIGYKVWITWNKWNKAFAFRFKRREIKVLWLYIKWINIYTEKWEHEIFWKPNG</sequence>
<dbReference type="Proteomes" id="UP000070319">
    <property type="component" value="Unassembled WGS sequence"/>
</dbReference>
<reference evidence="1 2" key="1">
    <citation type="submission" date="2016-02" db="EMBL/GenBank/DDBJ databases">
        <authorList>
            <person name="Wen L."/>
            <person name="He K."/>
            <person name="Yang H."/>
        </authorList>
    </citation>
    <scope>NUCLEOTIDE SEQUENCE [LARGE SCALE GENOMIC DNA]</scope>
    <source>
        <strain evidence="1 2">KLE1704</strain>
    </source>
</reference>
<evidence type="ECO:0000313" key="2">
    <source>
        <dbReference type="Proteomes" id="UP000070319"/>
    </source>
</evidence>
<comment type="caution">
    <text evidence="1">The sequence shown here is derived from an EMBL/GenBank/DDBJ whole genome shotgun (WGS) entry which is preliminary data.</text>
</comment>
<protein>
    <submittedName>
        <fullName evidence="1">Uncharacterized protein</fullName>
    </submittedName>
</protein>
<dbReference type="AlphaFoldDB" id="A0A139KN12"/>